<evidence type="ECO:0000256" key="1">
    <source>
        <dbReference type="SAM" id="Phobius"/>
    </source>
</evidence>
<protein>
    <recommendedName>
        <fullName evidence="4">ABC transporter permease</fullName>
    </recommendedName>
</protein>
<feature type="transmembrane region" description="Helical" evidence="1">
    <location>
        <begin position="181"/>
        <end position="201"/>
    </location>
</feature>
<name>A0A7W7ST58_9ACTN</name>
<dbReference type="Proteomes" id="UP000578819">
    <property type="component" value="Unassembled WGS sequence"/>
</dbReference>
<feature type="transmembrane region" description="Helical" evidence="1">
    <location>
        <begin position="290"/>
        <end position="312"/>
    </location>
</feature>
<sequence length="323" mass="31978">MIQRLARFRSPLALALLVAAAVVLIQALLVPLFAGPAVNQAPRDLPVVVAGPPQAIAGLTQQLAAEQPSAFEIRTVPDAAAAEQALRDREAYAAFVVGADGLTLHTASAASPTVAALLAQAAAESPAGTPVRVVDVVPGDPDDPRGAGFGSGFLPLALTSVLVGVVLTLLNLGRAARLTGLLAYGVLAGLVGAAVLQGWLGVLSGTYLLNAAALGLFTLAVSATVAGLGAALGPAGLGLGTLLVFLVGNALSAIASAPELLPQPWGTLGQWLPIGAGGTLLRSTAFFDGAGALVPGLILAGYAMVGLALTLVRKGPLLSDSVA</sequence>
<feature type="transmembrane region" description="Helical" evidence="1">
    <location>
        <begin position="147"/>
        <end position="169"/>
    </location>
</feature>
<keyword evidence="1" id="KW-0472">Membrane</keyword>
<dbReference type="RefSeq" id="WP_312882235.1">
    <property type="nucleotide sequence ID" value="NZ_JACHJW010000001.1"/>
</dbReference>
<keyword evidence="3" id="KW-1185">Reference proteome</keyword>
<evidence type="ECO:0000313" key="3">
    <source>
        <dbReference type="Proteomes" id="UP000578819"/>
    </source>
</evidence>
<dbReference type="EMBL" id="JACHJW010000001">
    <property type="protein sequence ID" value="MBB4959892.1"/>
    <property type="molecule type" value="Genomic_DNA"/>
</dbReference>
<keyword evidence="1" id="KW-1133">Transmembrane helix</keyword>
<accession>A0A7W7ST58</accession>
<gene>
    <name evidence="2" type="ORF">FHR38_003625</name>
</gene>
<evidence type="ECO:0000313" key="2">
    <source>
        <dbReference type="EMBL" id="MBB4959892.1"/>
    </source>
</evidence>
<keyword evidence="1" id="KW-0812">Transmembrane</keyword>
<proteinExistence type="predicted"/>
<dbReference type="AlphaFoldDB" id="A0A7W7ST58"/>
<feature type="transmembrane region" description="Helical" evidence="1">
    <location>
        <begin position="235"/>
        <end position="255"/>
    </location>
</feature>
<reference evidence="2 3" key="1">
    <citation type="submission" date="2020-08" db="EMBL/GenBank/DDBJ databases">
        <title>Sequencing the genomes of 1000 actinobacteria strains.</title>
        <authorList>
            <person name="Klenk H.-P."/>
        </authorList>
    </citation>
    <scope>NUCLEOTIDE SEQUENCE [LARGE SCALE GENOMIC DNA]</scope>
    <source>
        <strain evidence="2 3">DSM 45886</strain>
    </source>
</reference>
<evidence type="ECO:0008006" key="4">
    <source>
        <dbReference type="Google" id="ProtNLM"/>
    </source>
</evidence>
<feature type="transmembrane region" description="Helical" evidence="1">
    <location>
        <begin position="207"/>
        <end position="228"/>
    </location>
</feature>
<comment type="caution">
    <text evidence="2">The sequence shown here is derived from an EMBL/GenBank/DDBJ whole genome shotgun (WGS) entry which is preliminary data.</text>
</comment>
<organism evidence="2 3">
    <name type="scientific">Micromonospora polyrhachis</name>
    <dbReference type="NCBI Taxonomy" id="1282883"/>
    <lineage>
        <taxon>Bacteria</taxon>
        <taxon>Bacillati</taxon>
        <taxon>Actinomycetota</taxon>
        <taxon>Actinomycetes</taxon>
        <taxon>Micromonosporales</taxon>
        <taxon>Micromonosporaceae</taxon>
        <taxon>Micromonospora</taxon>
    </lineage>
</organism>